<evidence type="ECO:0000313" key="5">
    <source>
        <dbReference type="Proteomes" id="UP000178446"/>
    </source>
</evidence>
<sequence>MIVGIDGNEANIKERVGVHQYAFEIIWALYKLQDIKSEGIQFIVYLKKPPMSDLPKENDYWKYKVIHGGSLWVIKKLTPYLYSNKQLDVFFTPSHYLPLVFGLPKICTIHDLGYLKFSEQFKKYDFWQLKYWSAISIYISKYIICPSNATATDLVRHYNFASKKCRVVYHGYDRDKFNPDIERNFVRQIQNKYRIDKKYLLFLSTLKPSKNIEGLIDAFSIVSKKYSVNLVIAGKKGWLYDSIFEKVNKLGLKDKIIFTGYVPDEDKPGLIKGSRAFILPSFWEGFGMDILHAMACGTPVVVSKVASMPEVAGNAGLYIDPYNITSIVKALEKVLNINDREYNKISKLSQIQARKFSWKMAGKETLKVIKEGTR</sequence>
<name>A0A1F7XY92_9BACT</name>
<evidence type="ECO:0000313" key="4">
    <source>
        <dbReference type="EMBL" id="OGM19378.1"/>
    </source>
</evidence>
<dbReference type="Pfam" id="PF13439">
    <property type="entry name" value="Glyco_transf_4"/>
    <property type="match status" value="1"/>
</dbReference>
<dbReference type="CDD" id="cd03809">
    <property type="entry name" value="GT4_MtfB-like"/>
    <property type="match status" value="1"/>
</dbReference>
<evidence type="ECO:0000256" key="1">
    <source>
        <dbReference type="ARBA" id="ARBA00022679"/>
    </source>
</evidence>
<feature type="domain" description="Glycosyl transferase family 1" evidence="2">
    <location>
        <begin position="191"/>
        <end position="344"/>
    </location>
</feature>
<protein>
    <recommendedName>
        <fullName evidence="6">Glycosyl transferase family 1 domain-containing protein</fullName>
    </recommendedName>
</protein>
<dbReference type="FunFam" id="3.40.50.2000:FF:000119">
    <property type="entry name" value="Glycosyl transferase group 1"/>
    <property type="match status" value="1"/>
</dbReference>
<evidence type="ECO:0008006" key="6">
    <source>
        <dbReference type="Google" id="ProtNLM"/>
    </source>
</evidence>
<proteinExistence type="predicted"/>
<evidence type="ECO:0000259" key="3">
    <source>
        <dbReference type="Pfam" id="PF13439"/>
    </source>
</evidence>
<dbReference type="SUPFAM" id="SSF53756">
    <property type="entry name" value="UDP-Glycosyltransferase/glycogen phosphorylase"/>
    <property type="match status" value="1"/>
</dbReference>
<dbReference type="Pfam" id="PF00534">
    <property type="entry name" value="Glycos_transf_1"/>
    <property type="match status" value="1"/>
</dbReference>
<organism evidence="4 5">
    <name type="scientific">Candidatus Woesebacteria bacterium RIFCSPHIGHO2_01_FULL_37_10</name>
    <dbReference type="NCBI Taxonomy" id="1802489"/>
    <lineage>
        <taxon>Bacteria</taxon>
        <taxon>Candidatus Woeseibacteriota</taxon>
    </lineage>
</organism>
<accession>A0A1F7XY92</accession>
<dbReference type="EMBL" id="MGGB01000013">
    <property type="protein sequence ID" value="OGM19378.1"/>
    <property type="molecule type" value="Genomic_DNA"/>
</dbReference>
<dbReference type="PANTHER" id="PTHR46401:SF2">
    <property type="entry name" value="GLYCOSYLTRANSFERASE WBBK-RELATED"/>
    <property type="match status" value="1"/>
</dbReference>
<dbReference type="Proteomes" id="UP000178446">
    <property type="component" value="Unassembled WGS sequence"/>
</dbReference>
<dbReference type="InterPro" id="IPR028098">
    <property type="entry name" value="Glyco_trans_4-like_N"/>
</dbReference>
<dbReference type="GO" id="GO:0016757">
    <property type="term" value="F:glycosyltransferase activity"/>
    <property type="evidence" value="ECO:0007669"/>
    <property type="project" value="InterPro"/>
</dbReference>
<gene>
    <name evidence="4" type="ORF">A2685_02035</name>
</gene>
<dbReference type="Gene3D" id="3.40.50.2000">
    <property type="entry name" value="Glycogen Phosphorylase B"/>
    <property type="match status" value="2"/>
</dbReference>
<dbReference type="PANTHER" id="PTHR46401">
    <property type="entry name" value="GLYCOSYLTRANSFERASE WBBK-RELATED"/>
    <property type="match status" value="1"/>
</dbReference>
<keyword evidence="1" id="KW-0808">Transferase</keyword>
<evidence type="ECO:0000259" key="2">
    <source>
        <dbReference type="Pfam" id="PF00534"/>
    </source>
</evidence>
<reference evidence="4 5" key="1">
    <citation type="journal article" date="2016" name="Nat. Commun.">
        <title>Thousands of microbial genomes shed light on interconnected biogeochemical processes in an aquifer system.</title>
        <authorList>
            <person name="Anantharaman K."/>
            <person name="Brown C.T."/>
            <person name="Hug L.A."/>
            <person name="Sharon I."/>
            <person name="Castelle C.J."/>
            <person name="Probst A.J."/>
            <person name="Thomas B.C."/>
            <person name="Singh A."/>
            <person name="Wilkins M.J."/>
            <person name="Karaoz U."/>
            <person name="Brodie E.L."/>
            <person name="Williams K.H."/>
            <person name="Hubbard S.S."/>
            <person name="Banfield J.F."/>
        </authorList>
    </citation>
    <scope>NUCLEOTIDE SEQUENCE [LARGE SCALE GENOMIC DNA]</scope>
</reference>
<comment type="caution">
    <text evidence="4">The sequence shown here is derived from an EMBL/GenBank/DDBJ whole genome shotgun (WGS) entry which is preliminary data.</text>
</comment>
<feature type="domain" description="Glycosyltransferase subfamily 4-like N-terminal" evidence="3">
    <location>
        <begin position="72"/>
        <end position="175"/>
    </location>
</feature>
<dbReference type="InterPro" id="IPR001296">
    <property type="entry name" value="Glyco_trans_1"/>
</dbReference>
<dbReference type="AlphaFoldDB" id="A0A1F7XY92"/>